<evidence type="ECO:0000256" key="2">
    <source>
        <dbReference type="SAM" id="MobiDB-lite"/>
    </source>
</evidence>
<keyword evidence="1" id="KW-0175">Coiled coil</keyword>
<name>A0AAW1G548_ZOAVI</name>
<gene>
    <name evidence="3" type="ORF">VZT92_000267</name>
</gene>
<sequence length="326" mass="38542">MESNVLKENFALLNVDAEKIKAERQRFHKLIEKGVHQRNQLLHWQNELSVLNKKLENQGKELKWERTQNKALKDKLELVKKEKQSMEQRAVNHRAEQQRLKERLDQAIEQRDGLKDTLLRCRNECQELRYKASKIVNEKGGQCKEQMKQIHLLQLENHHLEREREWSAKESDADVLRRALQKCQKELYTQKVKLEEIKRSRAVGDHIGKEILIIQQRRSARRPSTEAPLWKFEALEKALLARTEQLRDTQKQCRELRDKGAEAAVRLRRFQNTVRDQGEKFKAVTAERNMYKGLSEQLKMELSDIKNGHRQSSKRTAYKTGGTLKV</sequence>
<accession>A0AAW1G548</accession>
<keyword evidence="4" id="KW-1185">Reference proteome</keyword>
<organism evidence="3 4">
    <name type="scientific">Zoarces viviparus</name>
    <name type="common">Viviparous eelpout</name>
    <name type="synonym">Blennius viviparus</name>
    <dbReference type="NCBI Taxonomy" id="48416"/>
    <lineage>
        <taxon>Eukaryota</taxon>
        <taxon>Metazoa</taxon>
        <taxon>Chordata</taxon>
        <taxon>Craniata</taxon>
        <taxon>Vertebrata</taxon>
        <taxon>Euteleostomi</taxon>
        <taxon>Actinopterygii</taxon>
        <taxon>Neopterygii</taxon>
        <taxon>Teleostei</taxon>
        <taxon>Neoteleostei</taxon>
        <taxon>Acanthomorphata</taxon>
        <taxon>Eupercaria</taxon>
        <taxon>Perciformes</taxon>
        <taxon>Cottioidei</taxon>
        <taxon>Zoarcales</taxon>
        <taxon>Zoarcidae</taxon>
        <taxon>Zoarcinae</taxon>
        <taxon>Zoarces</taxon>
    </lineage>
</organism>
<dbReference type="AlphaFoldDB" id="A0AAW1G548"/>
<evidence type="ECO:0000256" key="1">
    <source>
        <dbReference type="SAM" id="Coils"/>
    </source>
</evidence>
<feature type="compositionally biased region" description="Basic residues" evidence="2">
    <location>
        <begin position="308"/>
        <end position="317"/>
    </location>
</feature>
<dbReference type="EMBL" id="JBCEZU010000001">
    <property type="protein sequence ID" value="KAK9542402.1"/>
    <property type="molecule type" value="Genomic_DNA"/>
</dbReference>
<evidence type="ECO:0000313" key="4">
    <source>
        <dbReference type="Proteomes" id="UP001488805"/>
    </source>
</evidence>
<feature type="coiled-coil region" evidence="1">
    <location>
        <begin position="62"/>
        <end position="163"/>
    </location>
</feature>
<reference evidence="3 4" key="1">
    <citation type="journal article" date="2024" name="Genome Biol. Evol.">
        <title>Chromosome-level genome assembly of the viviparous eelpout Zoarces viviparus.</title>
        <authorList>
            <person name="Fuhrmann N."/>
            <person name="Brasseur M.V."/>
            <person name="Bakowski C.E."/>
            <person name="Podsiadlowski L."/>
            <person name="Prost S."/>
            <person name="Krehenwinkel H."/>
            <person name="Mayer C."/>
        </authorList>
    </citation>
    <scope>NUCLEOTIDE SEQUENCE [LARGE SCALE GENOMIC DNA]</scope>
    <source>
        <strain evidence="3">NO-MEL_2022_Ind0_liver</strain>
    </source>
</reference>
<dbReference type="Proteomes" id="UP001488805">
    <property type="component" value="Unassembled WGS sequence"/>
</dbReference>
<comment type="caution">
    <text evidence="3">The sequence shown here is derived from an EMBL/GenBank/DDBJ whole genome shotgun (WGS) entry which is preliminary data.</text>
</comment>
<feature type="region of interest" description="Disordered" evidence="2">
    <location>
        <begin position="306"/>
        <end position="326"/>
    </location>
</feature>
<evidence type="ECO:0000313" key="3">
    <source>
        <dbReference type="EMBL" id="KAK9542402.1"/>
    </source>
</evidence>
<protein>
    <submittedName>
        <fullName evidence="3">Uncharacterized protein</fullName>
    </submittedName>
</protein>
<dbReference type="SUPFAM" id="SSF46966">
    <property type="entry name" value="Spectrin repeat"/>
    <property type="match status" value="1"/>
</dbReference>
<proteinExistence type="predicted"/>